<keyword evidence="4 7" id="KW-0812">Transmembrane</keyword>
<evidence type="ECO:0000256" key="2">
    <source>
        <dbReference type="ARBA" id="ARBA00006175"/>
    </source>
</evidence>
<proteinExistence type="inferred from homology"/>
<dbReference type="Gene3D" id="1.20.1080.10">
    <property type="entry name" value="Glycerol uptake facilitator protein"/>
    <property type="match status" value="1"/>
</dbReference>
<dbReference type="InterPro" id="IPR022357">
    <property type="entry name" value="MIP_CS"/>
</dbReference>
<dbReference type="NCBIfam" id="TIGR00861">
    <property type="entry name" value="MIP"/>
    <property type="match status" value="1"/>
</dbReference>
<evidence type="ECO:0000256" key="7">
    <source>
        <dbReference type="RuleBase" id="RU000477"/>
    </source>
</evidence>
<dbReference type="Pfam" id="PF00230">
    <property type="entry name" value="MIP"/>
    <property type="match status" value="1"/>
</dbReference>
<keyword evidence="6 8" id="KW-0472">Membrane</keyword>
<name>A0A081NZH0_9BACL</name>
<keyword evidence="10" id="KW-1185">Reference proteome</keyword>
<dbReference type="PANTHER" id="PTHR43829:SF9">
    <property type="entry name" value="AQUAPORIN-9"/>
    <property type="match status" value="1"/>
</dbReference>
<dbReference type="EMBL" id="JNVM01000019">
    <property type="protein sequence ID" value="KEQ23843.1"/>
    <property type="molecule type" value="Genomic_DNA"/>
</dbReference>
<organism evidence="9 10">
    <name type="scientific">Paenibacillus tyrfis</name>
    <dbReference type="NCBI Taxonomy" id="1501230"/>
    <lineage>
        <taxon>Bacteria</taxon>
        <taxon>Bacillati</taxon>
        <taxon>Bacillota</taxon>
        <taxon>Bacilli</taxon>
        <taxon>Bacillales</taxon>
        <taxon>Paenibacillaceae</taxon>
        <taxon>Paenibacillus</taxon>
    </lineage>
</organism>
<keyword evidence="3 7" id="KW-0813">Transport</keyword>
<dbReference type="InterPro" id="IPR023271">
    <property type="entry name" value="Aquaporin-like"/>
</dbReference>
<feature type="transmembrane region" description="Helical" evidence="8">
    <location>
        <begin position="163"/>
        <end position="184"/>
    </location>
</feature>
<dbReference type="InterPro" id="IPR000425">
    <property type="entry name" value="MIP"/>
</dbReference>
<dbReference type="eggNOG" id="COG0580">
    <property type="taxonomic scope" value="Bacteria"/>
</dbReference>
<dbReference type="Proteomes" id="UP000028123">
    <property type="component" value="Unassembled WGS sequence"/>
</dbReference>
<comment type="caution">
    <text evidence="9">The sequence shown here is derived from an EMBL/GenBank/DDBJ whole genome shotgun (WGS) entry which is preliminary data.</text>
</comment>
<dbReference type="PROSITE" id="PS00221">
    <property type="entry name" value="MIP"/>
    <property type="match status" value="1"/>
</dbReference>
<feature type="transmembrane region" description="Helical" evidence="8">
    <location>
        <begin position="85"/>
        <end position="102"/>
    </location>
</feature>
<evidence type="ECO:0000256" key="3">
    <source>
        <dbReference type="ARBA" id="ARBA00022448"/>
    </source>
</evidence>
<evidence type="ECO:0000313" key="10">
    <source>
        <dbReference type="Proteomes" id="UP000028123"/>
    </source>
</evidence>
<dbReference type="PRINTS" id="PR00783">
    <property type="entry name" value="MINTRINSICP"/>
</dbReference>
<dbReference type="OrthoDB" id="9807293at2"/>
<reference evidence="9 10" key="1">
    <citation type="submission" date="2014-06" db="EMBL/GenBank/DDBJ databases">
        <title>Draft genome sequence of Paenibacillus sp. MSt1.</title>
        <authorList>
            <person name="Aw Y.K."/>
            <person name="Ong K.S."/>
            <person name="Gan H.M."/>
            <person name="Lee S.M."/>
        </authorList>
    </citation>
    <scope>NUCLEOTIDE SEQUENCE [LARGE SCALE GENOMIC DNA]</scope>
    <source>
        <strain evidence="9 10">MSt1</strain>
    </source>
</reference>
<dbReference type="RefSeq" id="WP_036687375.1">
    <property type="nucleotide sequence ID" value="NZ_JNVM01000019.1"/>
</dbReference>
<evidence type="ECO:0000256" key="6">
    <source>
        <dbReference type="ARBA" id="ARBA00023136"/>
    </source>
</evidence>
<dbReference type="GO" id="GO:0005886">
    <property type="term" value="C:plasma membrane"/>
    <property type="evidence" value="ECO:0007669"/>
    <property type="project" value="TreeGrafter"/>
</dbReference>
<dbReference type="GO" id="GO:0015254">
    <property type="term" value="F:glycerol channel activity"/>
    <property type="evidence" value="ECO:0007669"/>
    <property type="project" value="TreeGrafter"/>
</dbReference>
<dbReference type="InterPro" id="IPR050363">
    <property type="entry name" value="MIP/Aquaporin"/>
</dbReference>
<keyword evidence="5 8" id="KW-1133">Transmembrane helix</keyword>
<evidence type="ECO:0000256" key="1">
    <source>
        <dbReference type="ARBA" id="ARBA00004141"/>
    </source>
</evidence>
<dbReference type="AlphaFoldDB" id="A0A081NZH0"/>
<protein>
    <submittedName>
        <fullName evidence="9">Glycerol transporter</fullName>
    </submittedName>
</protein>
<sequence>MTPFMGELLGTMLLILFGDGVCAGVSLNKSKAQNSGWIVIAMGWGLALAIAIFVVGRISGAHLNPAFTIGLAMAGQFPWEKVPSYIAAQFIGAFLGACLVWLQYLPHWKATEDTGAKLGTFATGPAIRSPFANLISEVLATFILFVCILAIGANKFTDGLNPFVVGFLLVGVGLSFGGTTGYAMNPARDLGPRIAHAVLPLGKKGSSDWGYAWIPIVGPLVGGSLGTLFYYAVFGS</sequence>
<gene>
    <name evidence="9" type="ORF">ET33_12495</name>
</gene>
<accession>A0A081NZH0</accession>
<evidence type="ECO:0000256" key="4">
    <source>
        <dbReference type="ARBA" id="ARBA00022692"/>
    </source>
</evidence>
<feature type="transmembrane region" description="Helical" evidence="8">
    <location>
        <begin position="34"/>
        <end position="55"/>
    </location>
</feature>
<comment type="similarity">
    <text evidence="2 7">Belongs to the MIP/aquaporin (TC 1.A.8) family.</text>
</comment>
<feature type="transmembrane region" description="Helical" evidence="8">
    <location>
        <begin position="211"/>
        <end position="233"/>
    </location>
</feature>
<dbReference type="SUPFAM" id="SSF81338">
    <property type="entry name" value="Aquaporin-like"/>
    <property type="match status" value="1"/>
</dbReference>
<evidence type="ECO:0000256" key="8">
    <source>
        <dbReference type="SAM" id="Phobius"/>
    </source>
</evidence>
<evidence type="ECO:0000256" key="5">
    <source>
        <dbReference type="ARBA" id="ARBA00022989"/>
    </source>
</evidence>
<dbReference type="PANTHER" id="PTHR43829">
    <property type="entry name" value="AQUAPORIN OR AQUAGLYCEROPORIN RELATED"/>
    <property type="match status" value="1"/>
</dbReference>
<evidence type="ECO:0000313" key="9">
    <source>
        <dbReference type="EMBL" id="KEQ23843.1"/>
    </source>
</evidence>
<comment type="subcellular location">
    <subcellularLocation>
        <location evidence="1">Membrane</location>
        <topology evidence="1">Multi-pass membrane protein</topology>
    </subcellularLocation>
</comment>
<feature type="transmembrane region" description="Helical" evidence="8">
    <location>
        <begin position="131"/>
        <end position="151"/>
    </location>
</feature>